<evidence type="ECO:0000313" key="3">
    <source>
        <dbReference type="EMBL" id="RKS53735.1"/>
    </source>
</evidence>
<dbReference type="SUPFAM" id="SSF56925">
    <property type="entry name" value="OMPA-like"/>
    <property type="match status" value="1"/>
</dbReference>
<protein>
    <submittedName>
        <fullName evidence="3">Opacity protein-like surface antigen</fullName>
    </submittedName>
</protein>
<evidence type="ECO:0000256" key="1">
    <source>
        <dbReference type="ARBA" id="ARBA00022729"/>
    </source>
</evidence>
<dbReference type="InterPro" id="IPR011250">
    <property type="entry name" value="OMP/PagP_B-barrel"/>
</dbReference>
<accession>A0A495PVE0</accession>
<dbReference type="Proteomes" id="UP000276282">
    <property type="component" value="Unassembled WGS sequence"/>
</dbReference>
<dbReference type="AlphaFoldDB" id="A0A495PVE0"/>
<evidence type="ECO:0000313" key="4">
    <source>
        <dbReference type="Proteomes" id="UP000276282"/>
    </source>
</evidence>
<name>A0A495PVE0_9FLAO</name>
<keyword evidence="1" id="KW-0732">Signal</keyword>
<keyword evidence="4" id="KW-1185">Reference proteome</keyword>
<proteinExistence type="predicted"/>
<sequence length="193" mass="21833">MKLSKQCLFLSLLLFSFTLLGQEKWSLEFKPGLNFPSTEIGETNLETGFGFELIGGYSLSPQFDVYAASGWNQFTTKETSINGERDVKETGFSLGLKFKDPFLNFVKTSYVLNVGGIYNNLEVEDRLNETSEDTGYGLGWQASVGLEYLIAENWSLRPELKYRSLSKDFKYLNITESIDHRYISFGIGLAVSF</sequence>
<comment type="caution">
    <text evidence="3">The sequence shown here is derived from an EMBL/GenBank/DDBJ whole genome shotgun (WGS) entry which is preliminary data.</text>
</comment>
<organism evidence="3 4">
    <name type="scientific">Gillisia mitskevichiae</name>
    <dbReference type="NCBI Taxonomy" id="270921"/>
    <lineage>
        <taxon>Bacteria</taxon>
        <taxon>Pseudomonadati</taxon>
        <taxon>Bacteroidota</taxon>
        <taxon>Flavobacteriia</taxon>
        <taxon>Flavobacteriales</taxon>
        <taxon>Flavobacteriaceae</taxon>
        <taxon>Gillisia</taxon>
    </lineage>
</organism>
<dbReference type="RefSeq" id="WP_121345812.1">
    <property type="nucleotide sequence ID" value="NZ_RBLG01000002.1"/>
</dbReference>
<dbReference type="EMBL" id="RBLG01000002">
    <property type="protein sequence ID" value="RKS53735.1"/>
    <property type="molecule type" value="Genomic_DNA"/>
</dbReference>
<dbReference type="Pfam" id="PF13505">
    <property type="entry name" value="OMP_b-brl"/>
    <property type="match status" value="1"/>
</dbReference>
<gene>
    <name evidence="3" type="ORF">BC962_1989</name>
</gene>
<feature type="domain" description="Outer membrane protein beta-barrel" evidence="2">
    <location>
        <begin position="11"/>
        <end position="187"/>
    </location>
</feature>
<dbReference type="OrthoDB" id="1100205at2"/>
<dbReference type="Gene3D" id="2.40.160.20">
    <property type="match status" value="1"/>
</dbReference>
<evidence type="ECO:0000259" key="2">
    <source>
        <dbReference type="Pfam" id="PF13505"/>
    </source>
</evidence>
<reference evidence="3 4" key="1">
    <citation type="submission" date="2018-10" db="EMBL/GenBank/DDBJ databases">
        <title>Genomic Encyclopedia of Archaeal and Bacterial Type Strains, Phase II (KMG-II): from individual species to whole genera.</title>
        <authorList>
            <person name="Goeker M."/>
        </authorList>
    </citation>
    <scope>NUCLEOTIDE SEQUENCE [LARGE SCALE GENOMIC DNA]</scope>
    <source>
        <strain evidence="3 4">DSM 19839</strain>
    </source>
</reference>
<dbReference type="InterPro" id="IPR027385">
    <property type="entry name" value="Beta-barrel_OMP"/>
</dbReference>